<feature type="domain" description="EamA" evidence="8">
    <location>
        <begin position="145"/>
        <end position="277"/>
    </location>
</feature>
<dbReference type="EMBL" id="NIBG01000012">
    <property type="protein sequence ID" value="PAB58710.1"/>
    <property type="molecule type" value="Genomic_DNA"/>
</dbReference>
<evidence type="ECO:0000256" key="5">
    <source>
        <dbReference type="ARBA" id="ARBA00022989"/>
    </source>
</evidence>
<feature type="transmembrane region" description="Helical" evidence="7">
    <location>
        <begin position="206"/>
        <end position="224"/>
    </location>
</feature>
<evidence type="ECO:0000256" key="4">
    <source>
        <dbReference type="ARBA" id="ARBA00022692"/>
    </source>
</evidence>
<feature type="transmembrane region" description="Helical" evidence="7">
    <location>
        <begin position="149"/>
        <end position="169"/>
    </location>
</feature>
<feature type="domain" description="EamA" evidence="8">
    <location>
        <begin position="7"/>
        <end position="136"/>
    </location>
</feature>
<keyword evidence="5 7" id="KW-1133">Transmembrane helix</keyword>
<feature type="transmembrane region" description="Helical" evidence="7">
    <location>
        <begin position="7"/>
        <end position="25"/>
    </location>
</feature>
<evidence type="ECO:0000256" key="3">
    <source>
        <dbReference type="ARBA" id="ARBA00022475"/>
    </source>
</evidence>
<dbReference type="PANTHER" id="PTHR42920:SF5">
    <property type="entry name" value="EAMA DOMAIN-CONTAINING PROTEIN"/>
    <property type="match status" value="1"/>
</dbReference>
<feature type="transmembrane region" description="Helical" evidence="7">
    <location>
        <begin position="37"/>
        <end position="57"/>
    </location>
</feature>
<dbReference type="Proteomes" id="UP000216024">
    <property type="component" value="Unassembled WGS sequence"/>
</dbReference>
<comment type="similarity">
    <text evidence="2">Belongs to the EamA transporter family.</text>
</comment>
<gene>
    <name evidence="9" type="ORF">CCE28_13650</name>
</gene>
<evidence type="ECO:0000256" key="7">
    <source>
        <dbReference type="SAM" id="Phobius"/>
    </source>
</evidence>
<keyword evidence="3" id="KW-1003">Cell membrane</keyword>
<accession>A0A267MIT6</accession>
<dbReference type="InterPro" id="IPR051258">
    <property type="entry name" value="Diverse_Substrate_Transporter"/>
</dbReference>
<proteinExistence type="inferred from homology"/>
<feature type="transmembrane region" description="Helical" evidence="7">
    <location>
        <begin position="262"/>
        <end position="282"/>
    </location>
</feature>
<dbReference type="AlphaFoldDB" id="A0A267MIT6"/>
<feature type="transmembrane region" description="Helical" evidence="7">
    <location>
        <begin position="94"/>
        <end position="113"/>
    </location>
</feature>
<evidence type="ECO:0000256" key="6">
    <source>
        <dbReference type="ARBA" id="ARBA00023136"/>
    </source>
</evidence>
<protein>
    <submittedName>
        <fullName evidence="9">Multidrug DMT transporter permease</fullName>
    </submittedName>
</protein>
<evidence type="ECO:0000313" key="10">
    <source>
        <dbReference type="Proteomes" id="UP000216024"/>
    </source>
</evidence>
<evidence type="ECO:0000256" key="1">
    <source>
        <dbReference type="ARBA" id="ARBA00004651"/>
    </source>
</evidence>
<keyword evidence="4 7" id="KW-0812">Transmembrane</keyword>
<feature type="transmembrane region" description="Helical" evidence="7">
    <location>
        <begin position="236"/>
        <end position="256"/>
    </location>
</feature>
<reference evidence="9 10" key="1">
    <citation type="submission" date="2017-06" db="EMBL/GenBank/DDBJ databases">
        <title>Draft genome sequence of anaerobic fermentative bacterium Anaeromicrobium sediminis DY2726D isolated from West Pacific Ocean sediments.</title>
        <authorList>
            <person name="Zeng X."/>
        </authorList>
    </citation>
    <scope>NUCLEOTIDE SEQUENCE [LARGE SCALE GENOMIC DNA]</scope>
    <source>
        <strain evidence="9 10">DY2726D</strain>
    </source>
</reference>
<name>A0A267MIT6_9FIRM</name>
<dbReference type="Pfam" id="PF00892">
    <property type="entry name" value="EamA"/>
    <property type="match status" value="2"/>
</dbReference>
<dbReference type="PANTHER" id="PTHR42920">
    <property type="entry name" value="OS03G0707200 PROTEIN-RELATED"/>
    <property type="match status" value="1"/>
</dbReference>
<comment type="subcellular location">
    <subcellularLocation>
        <location evidence="1">Cell membrane</location>
        <topology evidence="1">Multi-pass membrane protein</topology>
    </subcellularLocation>
</comment>
<keyword evidence="10" id="KW-1185">Reference proteome</keyword>
<sequence>MNRQLKANLGLLMVAILWGTTFIYTKDVLYAMETFNFLAVRFFIASFSCIIIFYKTFIQIDRETIKSGLIVGIAMFLAYAFQTVGLNYTTASKSAFISGLAVVIVPIISSIILKRKPANASIIAAFISIIGLSLLTLDGNLELGRGDILTLICAFGFASHIVSVSTYAPRVNPINLTIVQLLVVAVLSLIASFIVGTPIIPQGTYVWSRILFLAIVCTSGAFLIQNVAQKNTNATHAALILSSEPLFAAIFAFIILGEILPFRGFVGGILILFSIIISEVNIPTHIFTFKIRKLRGSVS</sequence>
<feature type="transmembrane region" description="Helical" evidence="7">
    <location>
        <begin position="181"/>
        <end position="200"/>
    </location>
</feature>
<feature type="transmembrane region" description="Helical" evidence="7">
    <location>
        <begin position="69"/>
        <end position="88"/>
    </location>
</feature>
<dbReference type="RefSeq" id="WP_095134290.1">
    <property type="nucleotide sequence ID" value="NZ_NIBG01000012.1"/>
</dbReference>
<keyword evidence="6 7" id="KW-0472">Membrane</keyword>
<evidence type="ECO:0000313" key="9">
    <source>
        <dbReference type="EMBL" id="PAB58710.1"/>
    </source>
</evidence>
<dbReference type="InterPro" id="IPR000620">
    <property type="entry name" value="EamA_dom"/>
</dbReference>
<dbReference type="InterPro" id="IPR037185">
    <property type="entry name" value="EmrE-like"/>
</dbReference>
<dbReference type="OrthoDB" id="9804865at2"/>
<evidence type="ECO:0000259" key="8">
    <source>
        <dbReference type="Pfam" id="PF00892"/>
    </source>
</evidence>
<feature type="transmembrane region" description="Helical" evidence="7">
    <location>
        <begin position="120"/>
        <end position="137"/>
    </location>
</feature>
<dbReference type="SUPFAM" id="SSF103481">
    <property type="entry name" value="Multidrug resistance efflux transporter EmrE"/>
    <property type="match status" value="2"/>
</dbReference>
<evidence type="ECO:0000256" key="2">
    <source>
        <dbReference type="ARBA" id="ARBA00007362"/>
    </source>
</evidence>
<organism evidence="9 10">
    <name type="scientific">Anaeromicrobium sediminis</name>
    <dbReference type="NCBI Taxonomy" id="1478221"/>
    <lineage>
        <taxon>Bacteria</taxon>
        <taxon>Bacillati</taxon>
        <taxon>Bacillota</taxon>
        <taxon>Clostridia</taxon>
        <taxon>Peptostreptococcales</taxon>
        <taxon>Thermotaleaceae</taxon>
        <taxon>Anaeromicrobium</taxon>
    </lineage>
</organism>
<dbReference type="GO" id="GO:0005886">
    <property type="term" value="C:plasma membrane"/>
    <property type="evidence" value="ECO:0007669"/>
    <property type="project" value="UniProtKB-SubCell"/>
</dbReference>
<comment type="caution">
    <text evidence="9">The sequence shown here is derived from an EMBL/GenBank/DDBJ whole genome shotgun (WGS) entry which is preliminary data.</text>
</comment>